<dbReference type="Pfam" id="PF20072">
    <property type="entry name" value="DUF6468"/>
    <property type="match status" value="1"/>
</dbReference>
<keyword evidence="2" id="KW-1133">Transmembrane helix</keyword>
<feature type="region of interest" description="Disordered" evidence="1">
    <location>
        <begin position="96"/>
        <end position="130"/>
    </location>
</feature>
<evidence type="ECO:0000256" key="1">
    <source>
        <dbReference type="SAM" id="MobiDB-lite"/>
    </source>
</evidence>
<organism evidence="4 5">
    <name type="scientific">Hyphobacterium vulgare</name>
    <dbReference type="NCBI Taxonomy" id="1736751"/>
    <lineage>
        <taxon>Bacteria</taxon>
        <taxon>Pseudomonadati</taxon>
        <taxon>Pseudomonadota</taxon>
        <taxon>Alphaproteobacteria</taxon>
        <taxon>Maricaulales</taxon>
        <taxon>Maricaulaceae</taxon>
        <taxon>Hyphobacterium</taxon>
    </lineage>
</organism>
<name>A0ABV7A0L4_9PROT</name>
<sequence>MTLAALAFEGIVALLLLAAAIMMWRVDRKLNALRNGQDGVRQAVVALDEATDRARASLAALNRATHESGADLEQTVREARKVADELRLLTSGADRRSESIAGVRSPRKPIGDVFPQGGRPNVFSDLKDVR</sequence>
<evidence type="ECO:0000256" key="2">
    <source>
        <dbReference type="SAM" id="Phobius"/>
    </source>
</evidence>
<feature type="domain" description="DUF6468" evidence="3">
    <location>
        <begin position="33"/>
        <end position="106"/>
    </location>
</feature>
<dbReference type="RefSeq" id="WP_343163106.1">
    <property type="nucleotide sequence ID" value="NZ_JBHRSV010000028.1"/>
</dbReference>
<gene>
    <name evidence="4" type="ORF">ACFOOR_13455</name>
</gene>
<accession>A0ABV7A0L4</accession>
<proteinExistence type="predicted"/>
<feature type="transmembrane region" description="Helical" evidence="2">
    <location>
        <begin position="6"/>
        <end position="24"/>
    </location>
</feature>
<keyword evidence="2" id="KW-0472">Membrane</keyword>
<dbReference type="EMBL" id="JBHRSV010000028">
    <property type="protein sequence ID" value="MFC2927117.1"/>
    <property type="molecule type" value="Genomic_DNA"/>
</dbReference>
<evidence type="ECO:0000313" key="4">
    <source>
        <dbReference type="EMBL" id="MFC2927117.1"/>
    </source>
</evidence>
<protein>
    <submittedName>
        <fullName evidence="4">DUF6468 domain-containing protein</fullName>
    </submittedName>
</protein>
<comment type="caution">
    <text evidence="4">The sequence shown here is derived from an EMBL/GenBank/DDBJ whole genome shotgun (WGS) entry which is preliminary data.</text>
</comment>
<reference evidence="5" key="1">
    <citation type="journal article" date="2019" name="Int. J. Syst. Evol. Microbiol.">
        <title>The Global Catalogue of Microorganisms (GCM) 10K type strain sequencing project: providing services to taxonomists for standard genome sequencing and annotation.</title>
        <authorList>
            <consortium name="The Broad Institute Genomics Platform"/>
            <consortium name="The Broad Institute Genome Sequencing Center for Infectious Disease"/>
            <person name="Wu L."/>
            <person name="Ma J."/>
        </authorList>
    </citation>
    <scope>NUCLEOTIDE SEQUENCE [LARGE SCALE GENOMIC DNA]</scope>
    <source>
        <strain evidence="5">KCTC 52487</strain>
    </source>
</reference>
<keyword evidence="5" id="KW-1185">Reference proteome</keyword>
<evidence type="ECO:0000313" key="5">
    <source>
        <dbReference type="Proteomes" id="UP001595379"/>
    </source>
</evidence>
<dbReference type="InterPro" id="IPR045531">
    <property type="entry name" value="DUF6468"/>
</dbReference>
<evidence type="ECO:0000259" key="3">
    <source>
        <dbReference type="Pfam" id="PF20072"/>
    </source>
</evidence>
<dbReference type="Proteomes" id="UP001595379">
    <property type="component" value="Unassembled WGS sequence"/>
</dbReference>
<keyword evidence="2" id="KW-0812">Transmembrane</keyword>